<feature type="domain" description="Aminotransferase class I/classII large" evidence="4">
    <location>
        <begin position="31"/>
        <end position="381"/>
    </location>
</feature>
<dbReference type="Gene3D" id="3.90.1150.10">
    <property type="entry name" value="Aspartate Aminotransferase, domain 1"/>
    <property type="match status" value="1"/>
</dbReference>
<dbReference type="InterPro" id="IPR015422">
    <property type="entry name" value="PyrdxlP-dep_Trfase_small"/>
</dbReference>
<accession>A0ABV8GYC1</accession>
<dbReference type="Proteomes" id="UP001595772">
    <property type="component" value="Unassembled WGS sequence"/>
</dbReference>
<keyword evidence="6" id="KW-1185">Reference proteome</keyword>
<dbReference type="InterPro" id="IPR015421">
    <property type="entry name" value="PyrdxlP-dep_Trfase_major"/>
</dbReference>
<evidence type="ECO:0000256" key="3">
    <source>
        <dbReference type="ARBA" id="ARBA00022679"/>
    </source>
</evidence>
<dbReference type="InterPro" id="IPR004839">
    <property type="entry name" value="Aminotransferase_I/II_large"/>
</dbReference>
<keyword evidence="2 5" id="KW-0032">Aminotransferase</keyword>
<name>A0ABV8GYC1_9BACI</name>
<dbReference type="InterPro" id="IPR050881">
    <property type="entry name" value="LL-DAP_aminotransferase"/>
</dbReference>
<dbReference type="Gene3D" id="3.40.640.10">
    <property type="entry name" value="Type I PLP-dependent aspartate aminotransferase-like (Major domain)"/>
    <property type="match status" value="1"/>
</dbReference>
<reference evidence="6" key="1">
    <citation type="journal article" date="2019" name="Int. J. Syst. Evol. Microbiol.">
        <title>The Global Catalogue of Microorganisms (GCM) 10K type strain sequencing project: providing services to taxonomists for standard genome sequencing and annotation.</title>
        <authorList>
            <consortium name="The Broad Institute Genomics Platform"/>
            <consortium name="The Broad Institute Genome Sequencing Center for Infectious Disease"/>
            <person name="Wu L."/>
            <person name="Ma J."/>
        </authorList>
    </citation>
    <scope>NUCLEOTIDE SEQUENCE [LARGE SCALE GENOMIC DNA]</scope>
    <source>
        <strain evidence="6">IBRC-M 10703</strain>
    </source>
</reference>
<dbReference type="EMBL" id="JBHSAO010000010">
    <property type="protein sequence ID" value="MFC4024877.1"/>
    <property type="molecule type" value="Genomic_DNA"/>
</dbReference>
<organism evidence="5 6">
    <name type="scientific">Oceanobacillus longus</name>
    <dbReference type="NCBI Taxonomy" id="930120"/>
    <lineage>
        <taxon>Bacteria</taxon>
        <taxon>Bacillati</taxon>
        <taxon>Bacillota</taxon>
        <taxon>Bacilli</taxon>
        <taxon>Bacillales</taxon>
        <taxon>Bacillaceae</taxon>
        <taxon>Oceanobacillus</taxon>
    </lineage>
</organism>
<comment type="caution">
    <text evidence="5">The sequence shown here is derived from an EMBL/GenBank/DDBJ whole genome shotgun (WGS) entry which is preliminary data.</text>
</comment>
<dbReference type="Pfam" id="PF00155">
    <property type="entry name" value="Aminotran_1_2"/>
    <property type="match status" value="1"/>
</dbReference>
<dbReference type="PANTHER" id="PTHR42832">
    <property type="entry name" value="AMINO ACID AMINOTRANSFERASE"/>
    <property type="match status" value="1"/>
</dbReference>
<dbReference type="RefSeq" id="WP_379497417.1">
    <property type="nucleotide sequence ID" value="NZ_JBHSAO010000010.1"/>
</dbReference>
<dbReference type="NCBIfam" id="NF005977">
    <property type="entry name" value="PRK08068.1"/>
    <property type="match status" value="1"/>
</dbReference>
<dbReference type="GO" id="GO:0008483">
    <property type="term" value="F:transaminase activity"/>
    <property type="evidence" value="ECO:0007669"/>
    <property type="project" value="UniProtKB-KW"/>
</dbReference>
<evidence type="ECO:0000259" key="4">
    <source>
        <dbReference type="Pfam" id="PF00155"/>
    </source>
</evidence>
<gene>
    <name evidence="5" type="ORF">ACFOUV_13825</name>
</gene>
<dbReference type="PANTHER" id="PTHR42832:SF3">
    <property type="entry name" value="L-GLUTAMINE--4-(METHYLSULFANYL)-2-OXOBUTANOATE AMINOTRANSFERASE"/>
    <property type="match status" value="1"/>
</dbReference>
<evidence type="ECO:0000256" key="2">
    <source>
        <dbReference type="ARBA" id="ARBA00022576"/>
    </source>
</evidence>
<comment type="cofactor">
    <cofactor evidence="1">
        <name>pyridoxal 5'-phosphate</name>
        <dbReference type="ChEBI" id="CHEBI:597326"/>
    </cofactor>
</comment>
<evidence type="ECO:0000313" key="6">
    <source>
        <dbReference type="Proteomes" id="UP001595772"/>
    </source>
</evidence>
<keyword evidence="3" id="KW-0808">Transferase</keyword>
<evidence type="ECO:0000313" key="5">
    <source>
        <dbReference type="EMBL" id="MFC4024877.1"/>
    </source>
</evidence>
<dbReference type="SUPFAM" id="SSF53383">
    <property type="entry name" value="PLP-dependent transferases"/>
    <property type="match status" value="1"/>
</dbReference>
<dbReference type="CDD" id="cd00609">
    <property type="entry name" value="AAT_like"/>
    <property type="match status" value="1"/>
</dbReference>
<proteinExistence type="predicted"/>
<protein>
    <submittedName>
        <fullName evidence="5">Pyridoxal phosphate-dependent aminotransferase</fullName>
    </submittedName>
</protein>
<dbReference type="InterPro" id="IPR015424">
    <property type="entry name" value="PyrdxlP-dep_Trfase"/>
</dbReference>
<evidence type="ECO:0000256" key="1">
    <source>
        <dbReference type="ARBA" id="ARBA00001933"/>
    </source>
</evidence>
<sequence length="389" mass="42904">MEVSNRLNKLPSQFFATLVKKVAVAVSEGRDVINLGQGNPDQPTPKHIVQALQKSVENPDTHKYSPFRGTDEFKQAAADFYKREYNVDLDPDLEIAVLFGTKIGLVELPLALMNEGDLLLLPDPGYPDYLSGVGIANVTYDTMPLHSEQGFLPDYKKLTDKQKEKAKLLYLNYPNNPTGATASVAFFDETVELAKCNNIGIVHDFAYGAIGFDGDKPVSFMQAEDAKEVGIELYTLSKTYNMAGWRVGFAVGNAKMIEAINLLQDHLFVSIFPALQHAAATALSSSQECVDDLVNLYEGRRNTLITECNRIGWKVNAPKGSFFAWLPVPEEFQSEEFADYLLAKADVAVAAGNGFGTYGEGYVRIGLLVDEARIIEAISRIEKLNIFNP</sequence>